<gene>
    <name evidence="6" type="ORF">A8O14_10195</name>
</gene>
<dbReference type="OrthoDB" id="102994at2"/>
<organism evidence="6 7">
    <name type="scientific">Polynucleobacter wuianus</name>
    <dbReference type="NCBI Taxonomy" id="1743168"/>
    <lineage>
        <taxon>Bacteria</taxon>
        <taxon>Pseudomonadati</taxon>
        <taxon>Pseudomonadota</taxon>
        <taxon>Betaproteobacteria</taxon>
        <taxon>Burkholderiales</taxon>
        <taxon>Burkholderiaceae</taxon>
        <taxon>Polynucleobacter</taxon>
    </lineage>
</organism>
<dbReference type="GO" id="GO:0015074">
    <property type="term" value="P:DNA integration"/>
    <property type="evidence" value="ECO:0007669"/>
    <property type="project" value="UniProtKB-KW"/>
</dbReference>
<dbReference type="InterPro" id="IPR010998">
    <property type="entry name" value="Integrase_recombinase_N"/>
</dbReference>
<comment type="similarity">
    <text evidence="1">Belongs to the 'phage' integrase family.</text>
</comment>
<keyword evidence="4" id="KW-0233">DNA recombination</keyword>
<sequence>MPKETEVLALFFQSTSTPEKSPQLKYLENLATGKLVHMRDGNITLYKRERSKQWQMRFRLYDKKWHRVSTGYEDLEYAKKKAGDIYDRARFMEELGLPPLNKRFDSAAEATKVELQSDLDNGVGKKIYVDYISVIDNYLTPFFGKKHLTNINHQDIAEYEVWRAEKMKRKLMHSTMMTHFSAYNRVFDLAIKRGWLSDKHPVPRLGTKGEKSTPRPAFTRKEIDYLLEFLKTWSQGGKTQEAHLGRLLLRDYIEILMATGMRHGTEAFNIQWRHLEWHTDKSVRYLRIWVSGKTGPRWLIARHEAVPVIERLKSRFTEWDHLTLDQLLEEKSDEFLWRHPNGERPYDFVSSFKWLMKDSGLLLSTTGAKRTMYSFRHTYATFSLVEWGMDIHTLAKQMGTSVQMLERFYSKLTATLAAEKLAG</sequence>
<dbReference type="STRING" id="1743168.A8O14_10195"/>
<dbReference type="Pfam" id="PF13102">
    <property type="entry name" value="Phage_int_SAM_5"/>
    <property type="match status" value="1"/>
</dbReference>
<evidence type="ECO:0000256" key="3">
    <source>
        <dbReference type="ARBA" id="ARBA00023125"/>
    </source>
</evidence>
<accession>A0A191UHP1</accession>
<dbReference type="PANTHER" id="PTHR30349:SF41">
    <property type="entry name" value="INTEGRASE_RECOMBINASE PROTEIN MJ0367-RELATED"/>
    <property type="match status" value="1"/>
</dbReference>
<dbReference type="GO" id="GO:0006310">
    <property type="term" value="P:DNA recombination"/>
    <property type="evidence" value="ECO:0007669"/>
    <property type="project" value="UniProtKB-KW"/>
</dbReference>
<dbReference type="Proteomes" id="UP000078463">
    <property type="component" value="Chromosome"/>
</dbReference>
<evidence type="ECO:0000256" key="1">
    <source>
        <dbReference type="ARBA" id="ARBA00008857"/>
    </source>
</evidence>
<dbReference type="SUPFAM" id="SSF56349">
    <property type="entry name" value="DNA breaking-rejoining enzymes"/>
    <property type="match status" value="1"/>
</dbReference>
<evidence type="ECO:0000256" key="2">
    <source>
        <dbReference type="ARBA" id="ARBA00022908"/>
    </source>
</evidence>
<dbReference type="InterPro" id="IPR011010">
    <property type="entry name" value="DNA_brk_join_enz"/>
</dbReference>
<proteinExistence type="inferred from homology"/>
<dbReference type="InterPro" id="IPR050090">
    <property type="entry name" value="Tyrosine_recombinase_XerCD"/>
</dbReference>
<dbReference type="InterPro" id="IPR002104">
    <property type="entry name" value="Integrase_catalytic"/>
</dbReference>
<dbReference type="Gene3D" id="1.10.443.10">
    <property type="entry name" value="Intergrase catalytic core"/>
    <property type="match status" value="1"/>
</dbReference>
<dbReference type="AlphaFoldDB" id="A0A191UHP1"/>
<dbReference type="InterPro" id="IPR025269">
    <property type="entry name" value="SAM-like_dom"/>
</dbReference>
<dbReference type="EMBL" id="CP015922">
    <property type="protein sequence ID" value="ANJ00411.1"/>
    <property type="molecule type" value="Genomic_DNA"/>
</dbReference>
<dbReference type="PROSITE" id="PS51898">
    <property type="entry name" value="TYR_RECOMBINASE"/>
    <property type="match status" value="1"/>
</dbReference>
<dbReference type="Gene3D" id="1.10.150.130">
    <property type="match status" value="1"/>
</dbReference>
<feature type="domain" description="Tyr recombinase" evidence="5">
    <location>
        <begin position="213"/>
        <end position="422"/>
    </location>
</feature>
<name>A0A191UHP1_9BURK</name>
<dbReference type="RefSeq" id="WP_068949409.1">
    <property type="nucleotide sequence ID" value="NZ_CP015922.1"/>
</dbReference>
<reference evidence="7" key="1">
    <citation type="submission" date="2016-05" db="EMBL/GenBank/DDBJ databases">
        <title>Polynucleobacter sp. QLW-P1FAT50C-4 genome.</title>
        <authorList>
            <person name="Hahn M.W."/>
        </authorList>
    </citation>
    <scope>NUCLEOTIDE SEQUENCE [LARGE SCALE GENOMIC DNA]</scope>
    <source>
        <strain evidence="7">QLW-P1FAT50C-4</strain>
    </source>
</reference>
<keyword evidence="3" id="KW-0238">DNA-binding</keyword>
<evidence type="ECO:0000313" key="7">
    <source>
        <dbReference type="Proteomes" id="UP000078463"/>
    </source>
</evidence>
<evidence type="ECO:0000256" key="4">
    <source>
        <dbReference type="ARBA" id="ARBA00023172"/>
    </source>
</evidence>
<dbReference type="GO" id="GO:0003677">
    <property type="term" value="F:DNA binding"/>
    <property type="evidence" value="ECO:0007669"/>
    <property type="project" value="UniProtKB-KW"/>
</dbReference>
<dbReference type="PANTHER" id="PTHR30349">
    <property type="entry name" value="PHAGE INTEGRASE-RELATED"/>
    <property type="match status" value="1"/>
</dbReference>
<evidence type="ECO:0000259" key="5">
    <source>
        <dbReference type="PROSITE" id="PS51898"/>
    </source>
</evidence>
<keyword evidence="2" id="KW-0229">DNA integration</keyword>
<keyword evidence="7" id="KW-1185">Reference proteome</keyword>
<protein>
    <recommendedName>
        <fullName evidence="5">Tyr recombinase domain-containing protein</fullName>
    </recommendedName>
</protein>
<evidence type="ECO:0000313" key="6">
    <source>
        <dbReference type="EMBL" id="ANJ00411.1"/>
    </source>
</evidence>
<dbReference type="InterPro" id="IPR013762">
    <property type="entry name" value="Integrase-like_cat_sf"/>
</dbReference>
<dbReference type="KEGG" id="pwu:A8O14_10195"/>